<dbReference type="Proteomes" id="UP000708148">
    <property type="component" value="Unassembled WGS sequence"/>
</dbReference>
<reference evidence="1" key="1">
    <citation type="submission" date="2020-12" db="EMBL/GenBank/DDBJ databases">
        <authorList>
            <person name="Iha C."/>
        </authorList>
    </citation>
    <scope>NUCLEOTIDE SEQUENCE</scope>
</reference>
<evidence type="ECO:0000313" key="1">
    <source>
        <dbReference type="EMBL" id="CAD7701258.1"/>
    </source>
</evidence>
<gene>
    <name evidence="1" type="ORF">OSTQU699_LOCUS6617</name>
</gene>
<sequence length="110" mass="12131">MPTNWTLNKLPAGWTQWHMGRAGRQTVAAGQNDVMRDGRHTAESPIETEVEVAGGLSGEWADLQPAWLAVWWSTMSLSEHEHCGCAEKEVAGLMRKALLKGVHGDCHIEL</sequence>
<comment type="caution">
    <text evidence="1">The sequence shown here is derived from an EMBL/GenBank/DDBJ whole genome shotgun (WGS) entry which is preliminary data.</text>
</comment>
<proteinExistence type="predicted"/>
<organism evidence="1 2">
    <name type="scientific">Ostreobium quekettii</name>
    <dbReference type="NCBI Taxonomy" id="121088"/>
    <lineage>
        <taxon>Eukaryota</taxon>
        <taxon>Viridiplantae</taxon>
        <taxon>Chlorophyta</taxon>
        <taxon>core chlorophytes</taxon>
        <taxon>Ulvophyceae</taxon>
        <taxon>TCBD clade</taxon>
        <taxon>Bryopsidales</taxon>
        <taxon>Ostreobineae</taxon>
        <taxon>Ostreobiaceae</taxon>
        <taxon>Ostreobium</taxon>
    </lineage>
</organism>
<name>A0A8S1J2G6_9CHLO</name>
<protein>
    <submittedName>
        <fullName evidence="1">Uncharacterized protein</fullName>
    </submittedName>
</protein>
<keyword evidence="2" id="KW-1185">Reference proteome</keyword>
<dbReference type="AlphaFoldDB" id="A0A8S1J2G6"/>
<accession>A0A8S1J2G6</accession>
<dbReference type="EMBL" id="CAJHUC010001475">
    <property type="protein sequence ID" value="CAD7701258.1"/>
    <property type="molecule type" value="Genomic_DNA"/>
</dbReference>
<evidence type="ECO:0000313" key="2">
    <source>
        <dbReference type="Proteomes" id="UP000708148"/>
    </source>
</evidence>